<gene>
    <name evidence="2" type="ORF">C1645_876483</name>
</gene>
<reference evidence="2 3" key="1">
    <citation type="submission" date="2018-06" db="EMBL/GenBank/DDBJ databases">
        <title>Comparative genomics reveals the genomic features of Rhizophagus irregularis, R. cerebriforme, R. diaphanum and Gigaspora rosea, and their symbiotic lifestyle signature.</title>
        <authorList>
            <person name="Morin E."/>
            <person name="San Clemente H."/>
            <person name="Chen E.C.H."/>
            <person name="De La Providencia I."/>
            <person name="Hainaut M."/>
            <person name="Kuo A."/>
            <person name="Kohler A."/>
            <person name="Murat C."/>
            <person name="Tang N."/>
            <person name="Roy S."/>
            <person name="Loubradou J."/>
            <person name="Henrissat B."/>
            <person name="Grigoriev I.V."/>
            <person name="Corradi N."/>
            <person name="Roux C."/>
            <person name="Martin F.M."/>
        </authorList>
    </citation>
    <scope>NUCLEOTIDE SEQUENCE [LARGE SCALE GENOMIC DNA]</scope>
    <source>
        <strain evidence="2 3">DAOM 227022</strain>
    </source>
</reference>
<dbReference type="Gene3D" id="3.30.9.10">
    <property type="entry name" value="D-Amino Acid Oxidase, subunit A, domain 2"/>
    <property type="match status" value="1"/>
</dbReference>
<feature type="transmembrane region" description="Helical" evidence="1">
    <location>
        <begin position="16"/>
        <end position="37"/>
    </location>
</feature>
<dbReference type="PANTHER" id="PTHR43876">
    <property type="entry name" value="UBIQUINONE BIOSYNTHESIS MONOOXYGENASE COQ6, MITOCHONDRIAL"/>
    <property type="match status" value="1"/>
</dbReference>
<keyword evidence="1" id="KW-0472">Membrane</keyword>
<comment type="caution">
    <text evidence="2">The sequence shown here is derived from an EMBL/GenBank/DDBJ whole genome shotgun (WGS) entry which is preliminary data.</text>
</comment>
<evidence type="ECO:0000256" key="1">
    <source>
        <dbReference type="SAM" id="Phobius"/>
    </source>
</evidence>
<dbReference type="AlphaFoldDB" id="A0A397T187"/>
<dbReference type="OrthoDB" id="683240at2759"/>
<keyword evidence="3" id="KW-1185">Reference proteome</keyword>
<keyword evidence="1" id="KW-0812">Transmembrane</keyword>
<organism evidence="2 3">
    <name type="scientific">Glomus cerebriforme</name>
    <dbReference type="NCBI Taxonomy" id="658196"/>
    <lineage>
        <taxon>Eukaryota</taxon>
        <taxon>Fungi</taxon>
        <taxon>Fungi incertae sedis</taxon>
        <taxon>Mucoromycota</taxon>
        <taxon>Glomeromycotina</taxon>
        <taxon>Glomeromycetes</taxon>
        <taxon>Glomerales</taxon>
        <taxon>Glomeraceae</taxon>
        <taxon>Glomus</taxon>
    </lineage>
</organism>
<sequence length="122" mass="13398">MILLDNYASKSSKENIYDIVIVGGGISGSALACALASSSIITRSQKRVALIEFSDISNIQGDWDYNSHAVVATLHVDPNIENKMAWQRFLPTGPIATDLSKKSNCLDELLNEVKINKYLAKR</sequence>
<protein>
    <submittedName>
        <fullName evidence="2">Uncharacterized protein</fullName>
    </submittedName>
</protein>
<dbReference type="Gene3D" id="3.50.50.60">
    <property type="entry name" value="FAD/NAD(P)-binding domain"/>
    <property type="match status" value="1"/>
</dbReference>
<dbReference type="InterPro" id="IPR051205">
    <property type="entry name" value="UbiH/COQ6_monooxygenase"/>
</dbReference>
<accession>A0A397T187</accession>
<evidence type="ECO:0000313" key="2">
    <source>
        <dbReference type="EMBL" id="RIA89837.1"/>
    </source>
</evidence>
<dbReference type="PANTHER" id="PTHR43876:SF7">
    <property type="entry name" value="UBIQUINONE BIOSYNTHESIS MONOOXYGENASE COQ6, MITOCHONDRIAL"/>
    <property type="match status" value="1"/>
</dbReference>
<evidence type="ECO:0000313" key="3">
    <source>
        <dbReference type="Proteomes" id="UP000265703"/>
    </source>
</evidence>
<dbReference type="EMBL" id="QKYT01000203">
    <property type="protein sequence ID" value="RIA89837.1"/>
    <property type="molecule type" value="Genomic_DNA"/>
</dbReference>
<dbReference type="SUPFAM" id="SSF51905">
    <property type="entry name" value="FAD/NAD(P)-binding domain"/>
    <property type="match status" value="1"/>
</dbReference>
<proteinExistence type="predicted"/>
<name>A0A397T187_9GLOM</name>
<dbReference type="InterPro" id="IPR036188">
    <property type="entry name" value="FAD/NAD-bd_sf"/>
</dbReference>
<keyword evidence="1" id="KW-1133">Transmembrane helix</keyword>
<dbReference type="Proteomes" id="UP000265703">
    <property type="component" value="Unassembled WGS sequence"/>
</dbReference>
<dbReference type="GO" id="GO:0005739">
    <property type="term" value="C:mitochondrion"/>
    <property type="evidence" value="ECO:0007669"/>
    <property type="project" value="TreeGrafter"/>
</dbReference>
<dbReference type="STRING" id="658196.A0A397T187"/>